<accession>A0A317G2C4</accession>
<protein>
    <recommendedName>
        <fullName evidence="1">SfsA N-terminal OB domain-containing protein</fullName>
    </recommendedName>
</protein>
<dbReference type="Proteomes" id="UP000245488">
    <property type="component" value="Chromosome"/>
</dbReference>
<dbReference type="InterPro" id="IPR041465">
    <property type="entry name" value="SfsA_N"/>
</dbReference>
<reference evidence="2 3" key="1">
    <citation type="submission" date="2017-09" db="EMBL/GenBank/DDBJ databases">
        <title>High-quality draft genome sequence of Butyrivibrio fibrisolvens INBov1, isolated from cow rumen.</title>
        <authorList>
            <person name="Rodriguez Hernaez J."/>
            <person name="Rivarola M."/>
            <person name="Paniego N."/>
            <person name="Cravero S."/>
            <person name="Ceron Cucchi M."/>
            <person name="Martinez M.C."/>
        </authorList>
    </citation>
    <scope>NUCLEOTIDE SEQUENCE [LARGE SCALE GENOMIC DNA]</scope>
    <source>
        <strain evidence="2 3">INBov1</strain>
    </source>
</reference>
<dbReference type="EMBL" id="NXNG01000001">
    <property type="protein sequence ID" value="PWT28048.1"/>
    <property type="molecule type" value="Genomic_DNA"/>
</dbReference>
<keyword evidence="3" id="KW-1185">Reference proteome</keyword>
<feature type="domain" description="SfsA N-terminal OB" evidence="1">
    <location>
        <begin position="2"/>
        <end position="59"/>
    </location>
</feature>
<comment type="caution">
    <text evidence="2">The sequence shown here is derived from an EMBL/GenBank/DDBJ whole genome shotgun (WGS) entry which is preliminary data.</text>
</comment>
<dbReference type="AlphaFoldDB" id="A0A317G2C4"/>
<name>A0A317G2C4_BUTFI</name>
<dbReference type="RefSeq" id="WP_110073336.1">
    <property type="nucleotide sequence ID" value="NZ_CM009896.1"/>
</dbReference>
<dbReference type="Pfam" id="PF17746">
    <property type="entry name" value="SfsA_N"/>
    <property type="match status" value="1"/>
</dbReference>
<proteinExistence type="predicted"/>
<evidence type="ECO:0000313" key="3">
    <source>
        <dbReference type="Proteomes" id="UP000245488"/>
    </source>
</evidence>
<evidence type="ECO:0000313" key="2">
    <source>
        <dbReference type="EMBL" id="PWT28048.1"/>
    </source>
</evidence>
<gene>
    <name evidence="2" type="ORF">CPT75_13490</name>
</gene>
<evidence type="ECO:0000259" key="1">
    <source>
        <dbReference type="Pfam" id="PF17746"/>
    </source>
</evidence>
<sequence length="67" mass="7550">MNRPKRFVATVDINGQKETVHIMNTGRCKELLIPGYEVWLTAPGAPDRNTKSNLIAIKKSYLANDSY</sequence>
<dbReference type="Gene3D" id="2.40.50.580">
    <property type="match status" value="1"/>
</dbReference>
<organism evidence="2 3">
    <name type="scientific">Butyrivibrio fibrisolvens</name>
    <dbReference type="NCBI Taxonomy" id="831"/>
    <lineage>
        <taxon>Bacteria</taxon>
        <taxon>Bacillati</taxon>
        <taxon>Bacillota</taxon>
        <taxon>Clostridia</taxon>
        <taxon>Lachnospirales</taxon>
        <taxon>Lachnospiraceae</taxon>
        <taxon>Butyrivibrio</taxon>
    </lineage>
</organism>